<proteinExistence type="predicted"/>
<dbReference type="STRING" id="28117.BHV66_04365"/>
<sequence>MKTYLLSIFALLIVGCGIQRPQQAIFADKLDSVKRAYITALDSMRLEYANTTDSLIHIRYTNLIDGYIVNVMWQPEYCLYGKIVGKAIINFRGQKRHFSMVHSHYFLNNENRDVPDSIAIQSFDKSHIYEIEYPAQSRREDVPFFFEDNGATLVLTMWGAGRKNCNTYRYHNVIHSQGDLYQGVFQDPPYTKIDDFTRFDEGKIILLTVFRQKEEIYEKNDSTESYELTYIKERPIFFSDSVFTYKVEKRLVKKEYCENKYYSLQ</sequence>
<dbReference type="EMBL" id="MNQH01000024">
    <property type="protein sequence ID" value="OKY94900.1"/>
    <property type="molecule type" value="Genomic_DNA"/>
</dbReference>
<dbReference type="RefSeq" id="WP_278339169.1">
    <property type="nucleotide sequence ID" value="NZ_MNQH01000024.1"/>
</dbReference>
<dbReference type="AlphaFoldDB" id="A0A1Q6F7M9"/>
<protein>
    <submittedName>
        <fullName evidence="1">Uncharacterized protein</fullName>
    </submittedName>
</protein>
<reference evidence="1 2" key="1">
    <citation type="journal article" date="2016" name="Nat. Biotechnol.">
        <title>Measurement of bacterial replication rates in microbial communities.</title>
        <authorList>
            <person name="Brown C.T."/>
            <person name="Olm M.R."/>
            <person name="Thomas B.C."/>
            <person name="Banfield J.F."/>
        </authorList>
    </citation>
    <scope>NUCLEOTIDE SEQUENCE [LARGE SCALE GENOMIC DNA]</scope>
    <source>
        <strain evidence="1">CAG:67_53_122</strain>
    </source>
</reference>
<organism evidence="1 2">
    <name type="scientific">Alistipes putredinis</name>
    <dbReference type="NCBI Taxonomy" id="28117"/>
    <lineage>
        <taxon>Bacteria</taxon>
        <taxon>Pseudomonadati</taxon>
        <taxon>Bacteroidota</taxon>
        <taxon>Bacteroidia</taxon>
        <taxon>Bacteroidales</taxon>
        <taxon>Rikenellaceae</taxon>
        <taxon>Alistipes</taxon>
    </lineage>
</organism>
<evidence type="ECO:0000313" key="2">
    <source>
        <dbReference type="Proteomes" id="UP000187417"/>
    </source>
</evidence>
<name>A0A1Q6F7M9_9BACT</name>
<evidence type="ECO:0000313" key="1">
    <source>
        <dbReference type="EMBL" id="OKY94900.1"/>
    </source>
</evidence>
<comment type="caution">
    <text evidence="1">The sequence shown here is derived from an EMBL/GenBank/DDBJ whole genome shotgun (WGS) entry which is preliminary data.</text>
</comment>
<dbReference type="Proteomes" id="UP000187417">
    <property type="component" value="Unassembled WGS sequence"/>
</dbReference>
<dbReference type="PROSITE" id="PS51257">
    <property type="entry name" value="PROKAR_LIPOPROTEIN"/>
    <property type="match status" value="1"/>
</dbReference>
<accession>A0A1Q6F7M9</accession>
<gene>
    <name evidence="1" type="ORF">BHV66_04365</name>
</gene>